<dbReference type="Pfam" id="PF02272">
    <property type="entry name" value="DHHA1"/>
    <property type="match status" value="1"/>
</dbReference>
<evidence type="ECO:0000313" key="5">
    <source>
        <dbReference type="EMBL" id="QLG61644.1"/>
    </source>
</evidence>
<accession>A0A7D5QGQ5</accession>
<evidence type="ECO:0000259" key="2">
    <source>
        <dbReference type="Pfam" id="PF01368"/>
    </source>
</evidence>
<feature type="region of interest" description="Disordered" evidence="1">
    <location>
        <begin position="465"/>
        <end position="488"/>
    </location>
</feature>
<dbReference type="InterPro" id="IPR001667">
    <property type="entry name" value="DDH_dom"/>
</dbReference>
<dbReference type="InterPro" id="IPR038763">
    <property type="entry name" value="DHH_sf"/>
</dbReference>
<dbReference type="AlphaFoldDB" id="A0A7D5QGQ5"/>
<dbReference type="Proteomes" id="UP000509626">
    <property type="component" value="Chromosome"/>
</dbReference>
<sequence>MMRRLVLGCGAVGHDVVASLSTRPGELHVVTDDSGRATALREENVSAVEADPTDPSTYPDRTDMVVVAGERAAPNRAATRNARERFPGAFVLAYAGDDANEADLEALSGVADRVVDPVGVTAERVLDAVRDEPAERMWKLLRALRGVEGTLAVVAHDNPDPDAIASAVALVRLAEFVGTDAEACYYGDISHQENRALVNLLELEMRNLDPETDPRDEYDAFALVDHSRPGVNDGLPEDVRPTIVIDHHPPRLPVEAEFIDVRSDVGATSTLLAEYLERFGLDPGERVATALLYGIRIDTKDFTRETSDADFDAATFLLPHADSASLARVESPSKSSEVLDTIGRAIRNRRRRGETVASFVGELSDRDALAQAAEQLLEMEGVTTTLVYGFSEGTVYVSGRARGADVDLGETLRDALGQIGSAGGHADMAGAQVPLGILGAVEEGESESVAEIVEEFIAGRFFETLADAPSAPTHEPDREVPFPDEDDD</sequence>
<dbReference type="PANTHER" id="PTHR47618">
    <property type="entry name" value="BIFUNCTIONAL OLIGORIBONUCLEASE AND PAP PHOSPHATASE NRNA"/>
    <property type="match status" value="1"/>
</dbReference>
<dbReference type="KEGG" id="halu:HUG12_07855"/>
<dbReference type="GO" id="GO:0003676">
    <property type="term" value="F:nucleic acid binding"/>
    <property type="evidence" value="ECO:0007669"/>
    <property type="project" value="InterPro"/>
</dbReference>
<evidence type="ECO:0000259" key="4">
    <source>
        <dbReference type="Pfam" id="PF02272"/>
    </source>
</evidence>
<dbReference type="OrthoDB" id="350705at2157"/>
<dbReference type="Pfam" id="PF01368">
    <property type="entry name" value="DHH"/>
    <property type="match status" value="1"/>
</dbReference>
<dbReference type="Gene3D" id="3.90.1640.10">
    <property type="entry name" value="inorganic pyrophosphatase (n-terminal core)"/>
    <property type="match status" value="1"/>
</dbReference>
<protein>
    <submittedName>
        <fullName evidence="5">DHH family phosphoesterase</fullName>
    </submittedName>
</protein>
<dbReference type="Gene3D" id="3.40.50.720">
    <property type="entry name" value="NAD(P)-binding Rossmann-like Domain"/>
    <property type="match status" value="1"/>
</dbReference>
<feature type="domain" description="DHHA1" evidence="4">
    <location>
        <begin position="357"/>
        <end position="456"/>
    </location>
</feature>
<dbReference type="SUPFAM" id="SSF64182">
    <property type="entry name" value="DHH phosphoesterases"/>
    <property type="match status" value="1"/>
</dbReference>
<dbReference type="GeneID" id="56037364"/>
<dbReference type="InterPro" id="IPR003148">
    <property type="entry name" value="RCK_N"/>
</dbReference>
<dbReference type="InterPro" id="IPR003156">
    <property type="entry name" value="DHHA1_dom"/>
</dbReference>
<dbReference type="InterPro" id="IPR036291">
    <property type="entry name" value="NAD(P)-bd_dom_sf"/>
</dbReference>
<dbReference type="RefSeq" id="WP_179268229.1">
    <property type="nucleotide sequence ID" value="NZ_CP058579.1"/>
</dbReference>
<name>A0A7D5QGQ5_9EURY</name>
<gene>
    <name evidence="5" type="ORF">HUG12_07855</name>
</gene>
<evidence type="ECO:0000313" key="6">
    <source>
        <dbReference type="Proteomes" id="UP000509626"/>
    </source>
</evidence>
<dbReference type="SUPFAM" id="SSF51735">
    <property type="entry name" value="NAD(P)-binding Rossmann-fold domains"/>
    <property type="match status" value="1"/>
</dbReference>
<dbReference type="EMBL" id="CP058579">
    <property type="protein sequence ID" value="QLG61644.1"/>
    <property type="molecule type" value="Genomic_DNA"/>
</dbReference>
<feature type="domain" description="RCK N-terminal" evidence="3">
    <location>
        <begin position="5"/>
        <end position="116"/>
    </location>
</feature>
<reference evidence="5 6" key="1">
    <citation type="submission" date="2020-06" db="EMBL/GenBank/DDBJ databases">
        <title>NJ-3-1, isolated from saline soil.</title>
        <authorList>
            <person name="Cui H.L."/>
            <person name="Shi X."/>
        </authorList>
    </citation>
    <scope>NUCLEOTIDE SEQUENCE [LARGE SCALE GENOMIC DNA]</scope>
    <source>
        <strain evidence="5 6">NJ-3-1</strain>
    </source>
</reference>
<proteinExistence type="predicted"/>
<evidence type="ECO:0000256" key="1">
    <source>
        <dbReference type="SAM" id="MobiDB-lite"/>
    </source>
</evidence>
<keyword evidence="6" id="KW-1185">Reference proteome</keyword>
<evidence type="ECO:0000259" key="3">
    <source>
        <dbReference type="Pfam" id="PF02254"/>
    </source>
</evidence>
<dbReference type="PANTHER" id="PTHR47618:SF1">
    <property type="entry name" value="BIFUNCTIONAL OLIGORIBONUCLEASE AND PAP PHOSPHATASE NRNA"/>
    <property type="match status" value="1"/>
</dbReference>
<feature type="domain" description="DDH" evidence="2">
    <location>
        <begin position="152"/>
        <end position="295"/>
    </location>
</feature>
<dbReference type="Pfam" id="PF02254">
    <property type="entry name" value="TrkA_N"/>
    <property type="match status" value="1"/>
</dbReference>
<organism evidence="5 6">
    <name type="scientific">Halorarum salinum</name>
    <dbReference type="NCBI Taxonomy" id="2743089"/>
    <lineage>
        <taxon>Archaea</taxon>
        <taxon>Methanobacteriati</taxon>
        <taxon>Methanobacteriota</taxon>
        <taxon>Stenosarchaea group</taxon>
        <taxon>Halobacteria</taxon>
        <taxon>Halobacteriales</taxon>
        <taxon>Haloferacaceae</taxon>
        <taxon>Halorarum</taxon>
    </lineage>
</organism>
<dbReference type="GO" id="GO:0006813">
    <property type="term" value="P:potassium ion transport"/>
    <property type="evidence" value="ECO:0007669"/>
    <property type="project" value="InterPro"/>
</dbReference>
<dbReference type="InterPro" id="IPR051319">
    <property type="entry name" value="Oligoribo/pAp-PDE_c-di-AMP_PDE"/>
</dbReference>